<dbReference type="Proteomes" id="UP000177885">
    <property type="component" value="Unassembled WGS sequence"/>
</dbReference>
<evidence type="ECO:0000256" key="1">
    <source>
        <dbReference type="ARBA" id="ARBA00004141"/>
    </source>
</evidence>
<evidence type="ECO:0000256" key="4">
    <source>
        <dbReference type="ARBA" id="ARBA00022692"/>
    </source>
</evidence>
<sequence length="473" mass="53159">MKRSELFFTLILLPLDLLALLAAAVTAYYSRFLSVFTSVRPVIFDLKIEGFLPVALLAAFVWLAVFAASGLYTARRISIAHELTRIALACSTGMAAVFAILFFSRTFFESRYIAVAAWLLSIAFVCAERLAVRAVQRSLIRFGIGERRVVLIGQNRSSAALDAFFAEKHRFGFHVAAHFKTFDEAARHHILGLKKKEEVDEVWLADPEASRGTALEILGFTEVEHLGFRYTADFFASAVGKSVIHTFAGVPVIEVQKTPLDGWGAIYKRAFDIVVSLVLLILTAPLQLVIAIALFVESPGRVFFSRLPGGEKTMRVGAGGGLFHYFKFRSMVRDAHKYRFDPSFLKAHGNLREGSPLFKLKEDPRVTTVGRFLRKYSLDELPEFFLVLIGRMSLVGPRPHLPEEVALYKPIQRKVLTIRPGITGMAQISGRADLDFDDEVRLDIHYLEHWGPWMDLYILLKTPLVVLFRKGAY</sequence>
<evidence type="ECO:0000256" key="3">
    <source>
        <dbReference type="ARBA" id="ARBA00022679"/>
    </source>
</evidence>
<dbReference type="PANTHER" id="PTHR30576:SF10">
    <property type="entry name" value="SLL5057 PROTEIN"/>
    <property type="match status" value="1"/>
</dbReference>
<keyword evidence="3" id="KW-0808">Transferase</keyword>
<proteinExistence type="inferred from homology"/>
<feature type="transmembrane region" description="Helical" evidence="7">
    <location>
        <begin position="86"/>
        <end position="106"/>
    </location>
</feature>
<name>A0A1F7TN55_9BACT</name>
<dbReference type="GO" id="GO:0016780">
    <property type="term" value="F:phosphotransferase activity, for other substituted phosphate groups"/>
    <property type="evidence" value="ECO:0007669"/>
    <property type="project" value="TreeGrafter"/>
</dbReference>
<evidence type="ECO:0000259" key="8">
    <source>
        <dbReference type="Pfam" id="PF02397"/>
    </source>
</evidence>
<dbReference type="InterPro" id="IPR017475">
    <property type="entry name" value="EPS_sugar_tfrase"/>
</dbReference>
<feature type="transmembrane region" description="Helical" evidence="7">
    <location>
        <begin position="51"/>
        <end position="74"/>
    </location>
</feature>
<evidence type="ECO:0000256" key="6">
    <source>
        <dbReference type="ARBA" id="ARBA00023136"/>
    </source>
</evidence>
<keyword evidence="6 7" id="KW-0472">Membrane</keyword>
<dbReference type="PANTHER" id="PTHR30576">
    <property type="entry name" value="COLANIC BIOSYNTHESIS UDP-GLUCOSE LIPID CARRIER TRANSFERASE"/>
    <property type="match status" value="1"/>
</dbReference>
<reference evidence="9 10" key="1">
    <citation type="journal article" date="2016" name="Nat. Commun.">
        <title>Thousands of microbial genomes shed light on interconnected biogeochemical processes in an aquifer system.</title>
        <authorList>
            <person name="Anantharaman K."/>
            <person name="Brown C.T."/>
            <person name="Hug L.A."/>
            <person name="Sharon I."/>
            <person name="Castelle C.J."/>
            <person name="Probst A.J."/>
            <person name="Thomas B.C."/>
            <person name="Singh A."/>
            <person name="Wilkins M.J."/>
            <person name="Karaoz U."/>
            <person name="Brodie E.L."/>
            <person name="Williams K.H."/>
            <person name="Hubbard S.S."/>
            <person name="Banfield J.F."/>
        </authorList>
    </citation>
    <scope>NUCLEOTIDE SEQUENCE [LARGE SCALE GENOMIC DNA]</scope>
</reference>
<gene>
    <name evidence="9" type="ORF">A2856_00460</name>
</gene>
<protein>
    <recommendedName>
        <fullName evidence="8">Bacterial sugar transferase domain-containing protein</fullName>
    </recommendedName>
</protein>
<dbReference type="Pfam" id="PF02397">
    <property type="entry name" value="Bac_transf"/>
    <property type="match status" value="1"/>
</dbReference>
<evidence type="ECO:0000313" key="9">
    <source>
        <dbReference type="EMBL" id="OGL66957.1"/>
    </source>
</evidence>
<organism evidence="9 10">
    <name type="scientific">Candidatus Uhrbacteria bacterium RIFCSPHIGHO2_01_FULL_63_20</name>
    <dbReference type="NCBI Taxonomy" id="1802385"/>
    <lineage>
        <taxon>Bacteria</taxon>
        <taxon>Candidatus Uhriibacteriota</taxon>
    </lineage>
</organism>
<keyword evidence="4 7" id="KW-0812">Transmembrane</keyword>
<dbReference type="STRING" id="1802385.A2856_00460"/>
<evidence type="ECO:0000256" key="7">
    <source>
        <dbReference type="SAM" id="Phobius"/>
    </source>
</evidence>
<dbReference type="NCBIfam" id="TIGR03025">
    <property type="entry name" value="EPS_sugtrans"/>
    <property type="match status" value="1"/>
</dbReference>
<dbReference type="Pfam" id="PF13727">
    <property type="entry name" value="CoA_binding_3"/>
    <property type="match status" value="1"/>
</dbReference>
<dbReference type="InterPro" id="IPR003362">
    <property type="entry name" value="Bact_transf"/>
</dbReference>
<feature type="transmembrane region" description="Helical" evidence="7">
    <location>
        <begin position="273"/>
        <end position="296"/>
    </location>
</feature>
<evidence type="ECO:0000256" key="5">
    <source>
        <dbReference type="ARBA" id="ARBA00022989"/>
    </source>
</evidence>
<comment type="caution">
    <text evidence="9">The sequence shown here is derived from an EMBL/GenBank/DDBJ whole genome shotgun (WGS) entry which is preliminary data.</text>
</comment>
<comment type="subcellular location">
    <subcellularLocation>
        <location evidence="1">Membrane</location>
        <topology evidence="1">Multi-pass membrane protein</topology>
    </subcellularLocation>
</comment>
<accession>A0A1F7TN55</accession>
<evidence type="ECO:0000313" key="10">
    <source>
        <dbReference type="Proteomes" id="UP000177885"/>
    </source>
</evidence>
<dbReference type="AlphaFoldDB" id="A0A1F7TN55"/>
<dbReference type="GO" id="GO:0016020">
    <property type="term" value="C:membrane"/>
    <property type="evidence" value="ECO:0007669"/>
    <property type="project" value="UniProtKB-SubCell"/>
</dbReference>
<feature type="domain" description="Bacterial sugar transferase" evidence="8">
    <location>
        <begin position="268"/>
        <end position="467"/>
    </location>
</feature>
<dbReference type="EMBL" id="MGDT01000004">
    <property type="protein sequence ID" value="OGL66957.1"/>
    <property type="molecule type" value="Genomic_DNA"/>
</dbReference>
<comment type="similarity">
    <text evidence="2">Belongs to the bacterial sugar transferase family.</text>
</comment>
<evidence type="ECO:0000256" key="2">
    <source>
        <dbReference type="ARBA" id="ARBA00006464"/>
    </source>
</evidence>
<feature type="transmembrane region" description="Helical" evidence="7">
    <location>
        <begin position="112"/>
        <end position="132"/>
    </location>
</feature>
<keyword evidence="5 7" id="KW-1133">Transmembrane helix</keyword>